<dbReference type="EMBL" id="MFYX01000021">
    <property type="protein sequence ID" value="OGK06755.1"/>
    <property type="molecule type" value="Genomic_DNA"/>
</dbReference>
<reference evidence="2 3" key="1">
    <citation type="journal article" date="2016" name="Nat. Commun.">
        <title>Thousands of microbial genomes shed light on interconnected biogeochemical processes in an aquifer system.</title>
        <authorList>
            <person name="Anantharaman K."/>
            <person name="Brown C.T."/>
            <person name="Hug L.A."/>
            <person name="Sharon I."/>
            <person name="Castelle C.J."/>
            <person name="Probst A.J."/>
            <person name="Thomas B.C."/>
            <person name="Singh A."/>
            <person name="Wilkins M.J."/>
            <person name="Karaoz U."/>
            <person name="Brodie E.L."/>
            <person name="Williams K.H."/>
            <person name="Hubbard S.S."/>
            <person name="Banfield J.F."/>
        </authorList>
    </citation>
    <scope>NUCLEOTIDE SEQUENCE [LARGE SCALE GENOMIC DNA]</scope>
</reference>
<gene>
    <name evidence="2" type="ORF">A2519_04995</name>
</gene>
<evidence type="ECO:0008006" key="4">
    <source>
        <dbReference type="Google" id="ProtNLM"/>
    </source>
</evidence>
<dbReference type="Gene3D" id="2.60.40.4070">
    <property type="match status" value="1"/>
</dbReference>
<proteinExistence type="predicted"/>
<sequence>MKIFLIIISALNLAFSMTALSLFPASNEVTGWDADMLPGCIQGTAFDSASLYSKIDGGAEEYTDRGMVDAAFGGYSDGVLKLCIEIYNQTTEANAKALYAFFGAGEYRTYPNIGDSARIDTSLPFDLVLECIQDSFFCRIRIGYISPEYEAVALDFAQTIMAHAISVEQGLTVKRDAIQLLSCFPDPVIHGCVFTAQARGEQFAPIPLLKIYNCSGQLVSQLSGSLNRGVYSFVWKGKVGDGMRPAPGIFVATIQIGGQRLIKRFVLK</sequence>
<keyword evidence="1" id="KW-0732">Signal</keyword>
<feature type="signal peptide" evidence="1">
    <location>
        <begin position="1"/>
        <end position="21"/>
    </location>
</feature>
<accession>A0A1F7FJ64</accession>
<evidence type="ECO:0000256" key="1">
    <source>
        <dbReference type="SAM" id="SignalP"/>
    </source>
</evidence>
<evidence type="ECO:0000313" key="3">
    <source>
        <dbReference type="Proteomes" id="UP000179243"/>
    </source>
</evidence>
<evidence type="ECO:0000313" key="2">
    <source>
        <dbReference type="EMBL" id="OGK06755.1"/>
    </source>
</evidence>
<feature type="chain" id="PRO_5009528768" description="FlgD Ig-like domain-containing protein" evidence="1">
    <location>
        <begin position="22"/>
        <end position="268"/>
    </location>
</feature>
<dbReference type="AlphaFoldDB" id="A0A1F7FJ64"/>
<organism evidence="2 3">
    <name type="scientific">Candidatus Raymondbacteria bacterium RIFOXYD12_FULL_49_13</name>
    <dbReference type="NCBI Taxonomy" id="1817890"/>
    <lineage>
        <taxon>Bacteria</taxon>
        <taxon>Raymondiibacteriota</taxon>
    </lineage>
</organism>
<dbReference type="Proteomes" id="UP000179243">
    <property type="component" value="Unassembled WGS sequence"/>
</dbReference>
<name>A0A1F7FJ64_UNCRA</name>
<protein>
    <recommendedName>
        <fullName evidence="4">FlgD Ig-like domain-containing protein</fullName>
    </recommendedName>
</protein>
<comment type="caution">
    <text evidence="2">The sequence shown here is derived from an EMBL/GenBank/DDBJ whole genome shotgun (WGS) entry which is preliminary data.</text>
</comment>